<dbReference type="Proteomes" id="UP000694397">
    <property type="component" value="Chromosome 16"/>
</dbReference>
<dbReference type="Pfam" id="PF03815">
    <property type="entry name" value="LCCL"/>
    <property type="match status" value="1"/>
</dbReference>
<accession>A0A8C9SIR4</accession>
<reference evidence="2" key="2">
    <citation type="submission" date="2025-08" db="UniProtKB">
        <authorList>
            <consortium name="Ensembl"/>
        </authorList>
    </citation>
    <scope>IDENTIFICATION</scope>
</reference>
<dbReference type="AlphaFoldDB" id="A0A8C9SIR4"/>
<evidence type="ECO:0000313" key="2">
    <source>
        <dbReference type="Ensembl" id="ENSSFOP00015039955.1"/>
    </source>
</evidence>
<reference evidence="2 3" key="1">
    <citation type="submission" date="2019-04" db="EMBL/GenBank/DDBJ databases">
        <authorList>
            <consortium name="Wellcome Sanger Institute Data Sharing"/>
        </authorList>
    </citation>
    <scope>NUCLEOTIDE SEQUENCE [LARGE SCALE GENOMIC DNA]</scope>
</reference>
<reference evidence="2" key="3">
    <citation type="submission" date="2025-09" db="UniProtKB">
        <authorList>
            <consortium name="Ensembl"/>
        </authorList>
    </citation>
    <scope>IDENTIFICATION</scope>
</reference>
<dbReference type="OrthoDB" id="441660at2759"/>
<dbReference type="SUPFAM" id="SSF69848">
    <property type="entry name" value="LCCL domain"/>
    <property type="match status" value="1"/>
</dbReference>
<protein>
    <recommendedName>
        <fullName evidence="1">LCCL domain-containing protein</fullName>
    </recommendedName>
</protein>
<dbReference type="SMART" id="SM00603">
    <property type="entry name" value="LCCL"/>
    <property type="match status" value="1"/>
</dbReference>
<organism evidence="2 3">
    <name type="scientific">Scleropages formosus</name>
    <name type="common">Asian bonytongue</name>
    <name type="synonym">Osteoglossum formosum</name>
    <dbReference type="NCBI Taxonomy" id="113540"/>
    <lineage>
        <taxon>Eukaryota</taxon>
        <taxon>Metazoa</taxon>
        <taxon>Chordata</taxon>
        <taxon>Craniata</taxon>
        <taxon>Vertebrata</taxon>
        <taxon>Euteleostomi</taxon>
        <taxon>Actinopterygii</taxon>
        <taxon>Neopterygii</taxon>
        <taxon>Teleostei</taxon>
        <taxon>Osteoglossocephala</taxon>
        <taxon>Osteoglossomorpha</taxon>
        <taxon>Osteoglossiformes</taxon>
        <taxon>Osteoglossidae</taxon>
        <taxon>Scleropages</taxon>
    </lineage>
</organism>
<name>A0A8C9SIR4_SCLFO</name>
<dbReference type="PROSITE" id="PS50820">
    <property type="entry name" value="LCCL"/>
    <property type="match status" value="1"/>
</dbReference>
<evidence type="ECO:0000259" key="1">
    <source>
        <dbReference type="PROSITE" id="PS50820"/>
    </source>
</evidence>
<keyword evidence="3" id="KW-1185">Reference proteome</keyword>
<dbReference type="Gene3D" id="2.170.130.20">
    <property type="entry name" value="LCCL-like domain"/>
    <property type="match status" value="1"/>
</dbReference>
<feature type="domain" description="LCCL" evidence="1">
    <location>
        <begin position="46"/>
        <end position="98"/>
    </location>
</feature>
<sequence>MCSAIPSCDAGQRCVLDALNAFSTYDGFCGTQPHRKLGTTCIMFPAIPAIGCDVRAGKINHMEFIARCPANCLETKQPVYGSRIFASISSICNAAIHG</sequence>
<dbReference type="Ensembl" id="ENSSFOT00015043149.1">
    <property type="protein sequence ID" value="ENSSFOP00015039955.1"/>
    <property type="gene ID" value="ENSSFOG00015024576.1"/>
</dbReference>
<dbReference type="InterPro" id="IPR036609">
    <property type="entry name" value="LCCL_sf"/>
</dbReference>
<proteinExistence type="predicted"/>
<evidence type="ECO:0000313" key="3">
    <source>
        <dbReference type="Proteomes" id="UP000694397"/>
    </source>
</evidence>
<dbReference type="InterPro" id="IPR004043">
    <property type="entry name" value="LCCL"/>
</dbReference>